<comment type="caution">
    <text evidence="2">The sequence shown here is derived from an EMBL/GenBank/DDBJ whole genome shotgun (WGS) entry which is preliminary data.</text>
</comment>
<keyword evidence="3" id="KW-1185">Reference proteome</keyword>
<dbReference type="Pfam" id="PF05699">
    <property type="entry name" value="Dimer_Tnp_hAT"/>
    <property type="match status" value="1"/>
</dbReference>
<gene>
    <name evidence="2" type="ORF">ACAOBT_LOCUS6791</name>
</gene>
<dbReference type="PANTHER" id="PTHR37162">
    <property type="entry name" value="HAT FAMILY DIMERISATION DOMAINCONTAINING PROTEIN-RELATED"/>
    <property type="match status" value="1"/>
</dbReference>
<dbReference type="Proteomes" id="UP001152888">
    <property type="component" value="Unassembled WGS sequence"/>
</dbReference>
<dbReference type="PANTHER" id="PTHR37162:SF1">
    <property type="entry name" value="BED-TYPE DOMAIN-CONTAINING PROTEIN"/>
    <property type="match status" value="1"/>
</dbReference>
<evidence type="ECO:0000313" key="2">
    <source>
        <dbReference type="EMBL" id="CAH1966354.1"/>
    </source>
</evidence>
<dbReference type="AlphaFoldDB" id="A0A9P0K389"/>
<dbReference type="SUPFAM" id="SSF53098">
    <property type="entry name" value="Ribonuclease H-like"/>
    <property type="match status" value="1"/>
</dbReference>
<dbReference type="OrthoDB" id="6779154at2759"/>
<name>A0A9P0K389_ACAOB</name>
<feature type="domain" description="HAT C-terminal dimerisation" evidence="1">
    <location>
        <begin position="565"/>
        <end position="617"/>
    </location>
</feature>
<accession>A0A9P0K389</accession>
<dbReference type="GO" id="GO:0046983">
    <property type="term" value="F:protein dimerization activity"/>
    <property type="evidence" value="ECO:0007669"/>
    <property type="project" value="InterPro"/>
</dbReference>
<dbReference type="InterPro" id="IPR008906">
    <property type="entry name" value="HATC_C_dom"/>
</dbReference>
<dbReference type="InterPro" id="IPR012337">
    <property type="entry name" value="RNaseH-like_sf"/>
</dbReference>
<evidence type="ECO:0000313" key="3">
    <source>
        <dbReference type="Proteomes" id="UP001152888"/>
    </source>
</evidence>
<dbReference type="EMBL" id="CAKOFQ010006733">
    <property type="protein sequence ID" value="CAH1966354.1"/>
    <property type="molecule type" value="Genomic_DNA"/>
</dbReference>
<sequence>MPKEKESLYTRKYRVAWESDAELKGWIGPVLADETKSLCKICKCTLAAHKKDLLLHGKSKKHQEAEKRSLAGPSKKITEFMKKGLTASRKIAELKIAAFICEHCSLATIDHLGSLVKNLDKSSEILNDVKLHRTKCTSLILNVLAPSILNDLLLDVADSKYSLIIDESTAVDSTKMLCVMIKYFSKKQTKIVTTFYKLIEIEKGDAITISAAVTKQLELDGLKLGNLIGIGVDGANVMVGAHNSVASFLKAKNNELVIIKCVCHSLHLAAEYAFKLLPRHLDFIIKECHNWFSCSTKRQIAYKQIFETLTDQKPLKIDQLSGTRWLARYNAIVKILEQWDALKIHFGIVKDNERCYMAEQLFQMLSDQTNVLYFTFLSWTLKEIIRVNKLFQSECADPLKLMEDLNLLLFNNLSILVPPMKLQKISKNNVVDFKFEDYIMDIELINLGYSFNSKASSLAIKQNELLMVRTRCKDFLVELCRQIQMRIPESMNILEKINSFNPELATSKIRQPEITNIALSFSTICPDLDSTIAEWKSLPRINWINLHDTEKFWVEVANNVDAAGEPRYKNISSLALALLSLPFSNASVERAFSIINVVKNKLRNRLAIHSTDAIMRVRWYLCNLKNGCTDFQPTENMLQYFNSERMYDCKKEEKEVLNAFSEL</sequence>
<proteinExistence type="predicted"/>
<protein>
    <recommendedName>
        <fullName evidence="1">HAT C-terminal dimerisation domain-containing protein</fullName>
    </recommendedName>
</protein>
<organism evidence="2 3">
    <name type="scientific">Acanthoscelides obtectus</name>
    <name type="common">Bean weevil</name>
    <name type="synonym">Bruchus obtectus</name>
    <dbReference type="NCBI Taxonomy" id="200917"/>
    <lineage>
        <taxon>Eukaryota</taxon>
        <taxon>Metazoa</taxon>
        <taxon>Ecdysozoa</taxon>
        <taxon>Arthropoda</taxon>
        <taxon>Hexapoda</taxon>
        <taxon>Insecta</taxon>
        <taxon>Pterygota</taxon>
        <taxon>Neoptera</taxon>
        <taxon>Endopterygota</taxon>
        <taxon>Coleoptera</taxon>
        <taxon>Polyphaga</taxon>
        <taxon>Cucujiformia</taxon>
        <taxon>Chrysomeloidea</taxon>
        <taxon>Chrysomelidae</taxon>
        <taxon>Bruchinae</taxon>
        <taxon>Bruchini</taxon>
        <taxon>Acanthoscelides</taxon>
    </lineage>
</organism>
<reference evidence="2" key="1">
    <citation type="submission" date="2022-03" db="EMBL/GenBank/DDBJ databases">
        <authorList>
            <person name="Sayadi A."/>
        </authorList>
    </citation>
    <scope>NUCLEOTIDE SEQUENCE</scope>
</reference>
<evidence type="ECO:0000259" key="1">
    <source>
        <dbReference type="Pfam" id="PF05699"/>
    </source>
</evidence>